<accession>A0A3R9ZKV7</accession>
<evidence type="ECO:0000259" key="6">
    <source>
        <dbReference type="Pfam" id="PF03717"/>
    </source>
</evidence>
<dbReference type="SUPFAM" id="SSF56601">
    <property type="entry name" value="beta-lactamase/transpeptidase-like"/>
    <property type="match status" value="1"/>
</dbReference>
<comment type="subcellular location">
    <subcellularLocation>
        <location evidence="1">Membrane</location>
    </subcellularLocation>
</comment>
<evidence type="ECO:0000256" key="4">
    <source>
        <dbReference type="SAM" id="Phobius"/>
    </source>
</evidence>
<dbReference type="OrthoDB" id="9789078at2"/>
<feature type="transmembrane region" description="Helical" evidence="4">
    <location>
        <begin position="27"/>
        <end position="52"/>
    </location>
</feature>
<dbReference type="GO" id="GO:0071555">
    <property type="term" value="P:cell wall organization"/>
    <property type="evidence" value="ECO:0007669"/>
    <property type="project" value="TreeGrafter"/>
</dbReference>
<dbReference type="Gene3D" id="1.10.150.770">
    <property type="match status" value="1"/>
</dbReference>
<evidence type="ECO:0000256" key="1">
    <source>
        <dbReference type="ARBA" id="ARBA00004370"/>
    </source>
</evidence>
<gene>
    <name evidence="7" type="ORF">EIC27_04295</name>
</gene>
<dbReference type="InterPro" id="IPR005311">
    <property type="entry name" value="PBP_dimer"/>
</dbReference>
<keyword evidence="3 4" id="KW-0472">Membrane</keyword>
<dbReference type="RefSeq" id="WP_126044895.1">
    <property type="nucleotide sequence ID" value="NZ_RXFM01000054.1"/>
</dbReference>
<evidence type="ECO:0000313" key="7">
    <source>
        <dbReference type="EMBL" id="RST65289.1"/>
    </source>
</evidence>
<dbReference type="EMBL" id="RXFM01000054">
    <property type="protein sequence ID" value="RST65289.1"/>
    <property type="molecule type" value="Genomic_DNA"/>
</dbReference>
<dbReference type="GO" id="GO:0005886">
    <property type="term" value="C:plasma membrane"/>
    <property type="evidence" value="ECO:0007669"/>
    <property type="project" value="TreeGrafter"/>
</dbReference>
<keyword evidence="4" id="KW-0812">Transmembrane</keyword>
<keyword evidence="2" id="KW-0378">Hydrolase</keyword>
<dbReference type="Gene3D" id="3.90.1310.10">
    <property type="entry name" value="Penicillin-binding protein 2a (Domain 2)"/>
    <property type="match status" value="1"/>
</dbReference>
<dbReference type="Proteomes" id="UP000279470">
    <property type="component" value="Unassembled WGS sequence"/>
</dbReference>
<keyword evidence="2" id="KW-0121">Carboxypeptidase</keyword>
<proteinExistence type="predicted"/>
<comment type="caution">
    <text evidence="7">The sequence shown here is derived from an EMBL/GenBank/DDBJ whole genome shotgun (WGS) entry which is preliminary data.</text>
</comment>
<dbReference type="PANTHER" id="PTHR30627">
    <property type="entry name" value="PEPTIDOGLYCAN D,D-TRANSPEPTIDASE"/>
    <property type="match status" value="1"/>
</dbReference>
<reference evidence="8" key="1">
    <citation type="submission" date="2018-11" db="EMBL/GenBank/DDBJ databases">
        <title>Phylogenetic, genomic, and biogeographic characterization of a novel and ubiquitous marine invertebrate-associated Rickettsiales parasite, Candidatus Marinoinvertebrata rohwerii, gen. nov., sp. nov.</title>
        <authorList>
            <person name="Klinges J.G."/>
            <person name="Rosales S.M."/>
            <person name="Mcminds R."/>
            <person name="Shaver E.C."/>
            <person name="Shantz A."/>
            <person name="Peters E.C."/>
            <person name="Burkepile D.E."/>
            <person name="Silliman B.R."/>
            <person name="Vega Thurber R.L."/>
        </authorList>
    </citation>
    <scope>NUCLEOTIDE SEQUENCE [LARGE SCALE GENOMIC DNA]</scope>
    <source>
        <strain evidence="8">a_cerv_44</strain>
    </source>
</reference>
<dbReference type="InterPro" id="IPR001460">
    <property type="entry name" value="PCN-bd_Tpept"/>
</dbReference>
<protein>
    <submittedName>
        <fullName evidence="7">Penicillin-binding protein 2</fullName>
    </submittedName>
</protein>
<keyword evidence="2" id="KW-0645">Protease</keyword>
<dbReference type="Pfam" id="PF03717">
    <property type="entry name" value="PBP_dimer"/>
    <property type="match status" value="1"/>
</dbReference>
<feature type="domain" description="Penicillin-binding protein transpeptidase" evidence="5">
    <location>
        <begin position="226"/>
        <end position="527"/>
    </location>
</feature>
<dbReference type="InterPro" id="IPR036138">
    <property type="entry name" value="PBP_dimer_sf"/>
</dbReference>
<evidence type="ECO:0000256" key="2">
    <source>
        <dbReference type="ARBA" id="ARBA00022645"/>
    </source>
</evidence>
<dbReference type="InterPro" id="IPR050515">
    <property type="entry name" value="Beta-lactam/transpept"/>
</dbReference>
<keyword evidence="8" id="KW-1185">Reference proteome</keyword>
<dbReference type="PANTHER" id="PTHR30627:SF1">
    <property type="entry name" value="PEPTIDOGLYCAN D,D-TRANSPEPTIDASE FTSI"/>
    <property type="match status" value="1"/>
</dbReference>
<dbReference type="Pfam" id="PF00905">
    <property type="entry name" value="Transpeptidase"/>
    <property type="match status" value="1"/>
</dbReference>
<sequence>MSIPKIVHFNEKSDCSTLKISHKRVQIVFFCMLTTLIILVLRLFDLSIFSYVDLQIDDKKEVLYNIRKNIVDRNGIILASTLPTASAYIYPKHFLNPVKSLNRISEVLNINVKELEERLINNKHFVWLKRHLTPTEQQKLHNLGIPGIYFINDQKRIYPQKNLFSHIVGLVDIDNNGISGLESFFDDHLKNPSNTENIQTSLDTRIQYIVKQELNDVIKLHDAIGGTAIVMDVNSGEIISSVSLPDFNPHNTKNVKNKKLFNQATLGVYEMGSVLKSLTLAIGIDSGEISLNDSFDVSTPIKIGNYRIGDYRGGKGGLLSIPEILMYSSNIGVVHIIQEVGITKQKEYFKKLGMLSKIHVEVPEKSSPIFPSDKRWKELRSITMSYGHGISMTPIHLIQTFSAIVNSGIFRKATIIKDQNKEDNGKQIFKPSTSILMNKILRLSATKGFAKRANSDQYLVGAKTGTAEKIVNGRYHKKLNIALCVAAFPINNPKYSILILVDEPKQNKINHGFATGGMIAAPVISKITNKIAPILGVAPINHNDPNVIKALYVNYKPMYKRFAKR</sequence>
<dbReference type="SUPFAM" id="SSF56519">
    <property type="entry name" value="Penicillin binding protein dimerisation domain"/>
    <property type="match status" value="1"/>
</dbReference>
<keyword evidence="4" id="KW-1133">Transmembrane helix</keyword>
<evidence type="ECO:0000313" key="8">
    <source>
        <dbReference type="Proteomes" id="UP000279470"/>
    </source>
</evidence>
<dbReference type="GO" id="GO:0008658">
    <property type="term" value="F:penicillin binding"/>
    <property type="evidence" value="ECO:0007669"/>
    <property type="project" value="InterPro"/>
</dbReference>
<name>A0A3R9ZKV7_9RICK</name>
<evidence type="ECO:0000259" key="5">
    <source>
        <dbReference type="Pfam" id="PF00905"/>
    </source>
</evidence>
<dbReference type="InterPro" id="IPR012338">
    <property type="entry name" value="Beta-lactam/transpept-like"/>
</dbReference>
<dbReference type="GO" id="GO:0004180">
    <property type="term" value="F:carboxypeptidase activity"/>
    <property type="evidence" value="ECO:0007669"/>
    <property type="project" value="UniProtKB-KW"/>
</dbReference>
<dbReference type="Gene3D" id="3.40.710.10">
    <property type="entry name" value="DD-peptidase/beta-lactamase superfamily"/>
    <property type="match status" value="1"/>
</dbReference>
<evidence type="ECO:0000256" key="3">
    <source>
        <dbReference type="ARBA" id="ARBA00023136"/>
    </source>
</evidence>
<feature type="domain" description="Penicillin-binding protein dimerisation" evidence="6">
    <location>
        <begin position="67"/>
        <end position="174"/>
    </location>
</feature>
<dbReference type="AlphaFoldDB" id="A0A3R9ZKV7"/>
<dbReference type="Gene3D" id="3.30.450.330">
    <property type="match status" value="1"/>
</dbReference>
<organism evidence="7 8">
    <name type="scientific">Candidatus Aquarickettsia rohweri</name>
    <dbReference type="NCBI Taxonomy" id="2602574"/>
    <lineage>
        <taxon>Bacteria</taxon>
        <taxon>Pseudomonadati</taxon>
        <taxon>Pseudomonadota</taxon>
        <taxon>Alphaproteobacteria</taxon>
        <taxon>Rickettsiales</taxon>
        <taxon>Candidatus Midichloriaceae</taxon>
        <taxon>Candidatus Aquarickettsia</taxon>
    </lineage>
</organism>